<keyword evidence="3 7" id="KW-0378">Hydrolase</keyword>
<evidence type="ECO:0000256" key="6">
    <source>
        <dbReference type="ARBA" id="ARBA00023180"/>
    </source>
</evidence>
<dbReference type="Gene3D" id="3.40.50.1820">
    <property type="entry name" value="alpha/beta hydrolase"/>
    <property type="match status" value="1"/>
</dbReference>
<reference evidence="11" key="1">
    <citation type="submission" date="2022-01" db="EMBL/GenBank/DDBJ databases">
        <authorList>
            <person name="King R."/>
        </authorList>
    </citation>
    <scope>NUCLEOTIDE SEQUENCE</scope>
</reference>
<feature type="active site" description="Charge relay system" evidence="8">
    <location>
        <position position="372"/>
    </location>
</feature>
<evidence type="ECO:0000256" key="2">
    <source>
        <dbReference type="ARBA" id="ARBA00022729"/>
    </source>
</evidence>
<dbReference type="OrthoDB" id="9974421at2759"/>
<evidence type="ECO:0000256" key="3">
    <source>
        <dbReference type="ARBA" id="ARBA00022801"/>
    </source>
</evidence>
<evidence type="ECO:0000256" key="5">
    <source>
        <dbReference type="ARBA" id="ARBA00023098"/>
    </source>
</evidence>
<keyword evidence="6" id="KW-0325">Glycoprotein</keyword>
<accession>A0A9P0GEQ0</accession>
<dbReference type="AlphaFoldDB" id="A0A9P0GEQ0"/>
<proteinExistence type="inferred from homology"/>
<feature type="chain" id="PRO_5040256154" description="Lipase" evidence="9">
    <location>
        <begin position="18"/>
        <end position="400"/>
    </location>
</feature>
<dbReference type="SUPFAM" id="SSF53474">
    <property type="entry name" value="alpha/beta-Hydrolases"/>
    <property type="match status" value="1"/>
</dbReference>
<keyword evidence="5" id="KW-0443">Lipid metabolism</keyword>
<feature type="active site" description="Nucleophile" evidence="8">
    <location>
        <position position="166"/>
    </location>
</feature>
<dbReference type="PANTHER" id="PTHR11005">
    <property type="entry name" value="LYSOSOMAL ACID LIPASE-RELATED"/>
    <property type="match status" value="1"/>
</dbReference>
<name>A0A9P0GEQ0_9CUCU</name>
<keyword evidence="4 7" id="KW-0442">Lipid degradation</keyword>
<evidence type="ECO:0000313" key="11">
    <source>
        <dbReference type="EMBL" id="CAH1113090.1"/>
    </source>
</evidence>
<dbReference type="EMBL" id="OV651819">
    <property type="protein sequence ID" value="CAH1113090.1"/>
    <property type="molecule type" value="Genomic_DNA"/>
</dbReference>
<keyword evidence="2 9" id="KW-0732">Signal</keyword>
<keyword evidence="12" id="KW-1185">Reference proteome</keyword>
<feature type="domain" description="AB hydrolase-1" evidence="10">
    <location>
        <begin position="71"/>
        <end position="366"/>
    </location>
</feature>
<dbReference type="GO" id="GO:0016042">
    <property type="term" value="P:lipid catabolic process"/>
    <property type="evidence" value="ECO:0007669"/>
    <property type="project" value="UniProtKB-KW"/>
</dbReference>
<dbReference type="GO" id="GO:0016788">
    <property type="term" value="F:hydrolase activity, acting on ester bonds"/>
    <property type="evidence" value="ECO:0007669"/>
    <property type="project" value="InterPro"/>
</dbReference>
<evidence type="ECO:0000256" key="4">
    <source>
        <dbReference type="ARBA" id="ARBA00022963"/>
    </source>
</evidence>
<evidence type="ECO:0000256" key="8">
    <source>
        <dbReference type="PIRSR" id="PIRSR000862-1"/>
    </source>
</evidence>
<dbReference type="Proteomes" id="UP001153636">
    <property type="component" value="Chromosome 7"/>
</dbReference>
<dbReference type="InterPro" id="IPR029058">
    <property type="entry name" value="AB_hydrolase_fold"/>
</dbReference>
<evidence type="ECO:0000256" key="9">
    <source>
        <dbReference type="SAM" id="SignalP"/>
    </source>
</evidence>
<dbReference type="FunFam" id="3.40.50.1820:FF:000057">
    <property type="entry name" value="Lipase"/>
    <property type="match status" value="1"/>
</dbReference>
<gene>
    <name evidence="11" type="ORF">PSYICH_LOCUS13803</name>
</gene>
<evidence type="ECO:0000313" key="12">
    <source>
        <dbReference type="Proteomes" id="UP001153636"/>
    </source>
</evidence>
<feature type="active site" description="Charge relay system" evidence="8">
    <location>
        <position position="341"/>
    </location>
</feature>
<organism evidence="11 12">
    <name type="scientific">Psylliodes chrysocephalus</name>
    <dbReference type="NCBI Taxonomy" id="3402493"/>
    <lineage>
        <taxon>Eukaryota</taxon>
        <taxon>Metazoa</taxon>
        <taxon>Ecdysozoa</taxon>
        <taxon>Arthropoda</taxon>
        <taxon>Hexapoda</taxon>
        <taxon>Insecta</taxon>
        <taxon>Pterygota</taxon>
        <taxon>Neoptera</taxon>
        <taxon>Endopterygota</taxon>
        <taxon>Coleoptera</taxon>
        <taxon>Polyphaga</taxon>
        <taxon>Cucujiformia</taxon>
        <taxon>Chrysomeloidea</taxon>
        <taxon>Chrysomelidae</taxon>
        <taxon>Galerucinae</taxon>
        <taxon>Alticini</taxon>
        <taxon>Psylliodes</taxon>
    </lineage>
</organism>
<dbReference type="Pfam" id="PF00561">
    <property type="entry name" value="Abhydrolase_1"/>
    <property type="match status" value="1"/>
</dbReference>
<dbReference type="PIRSF" id="PIRSF000862">
    <property type="entry name" value="Steryl_ester_lip"/>
    <property type="match status" value="1"/>
</dbReference>
<evidence type="ECO:0000256" key="1">
    <source>
        <dbReference type="ARBA" id="ARBA00010701"/>
    </source>
</evidence>
<feature type="signal peptide" evidence="9">
    <location>
        <begin position="1"/>
        <end position="17"/>
    </location>
</feature>
<evidence type="ECO:0000256" key="7">
    <source>
        <dbReference type="PIRNR" id="PIRNR000862"/>
    </source>
</evidence>
<dbReference type="InterPro" id="IPR000073">
    <property type="entry name" value="AB_hydrolase_1"/>
</dbReference>
<dbReference type="InterPro" id="IPR025483">
    <property type="entry name" value="Lipase_euk"/>
</dbReference>
<protein>
    <recommendedName>
        <fullName evidence="7">Lipase</fullName>
    </recommendedName>
</protein>
<sequence length="400" mass="45819">MLILGYILILKLLYVDCLIFKVHPDAGLNIPQLLTKYGYPVEIHDIITEDGYIITIFRIPHGKNSTKVHKYPVILFPGTCGCSENFVATGPEHAIGFYLSDKGFDVWLANNRGNRHARKHKTLNPEKDRKFWNFGWHEVAIYDTPSIIDYVLRVSNASQIFYIGHSQGTTTFLAMAADKPEYNKKVKLSIQLAPTCFLNYTKTIARVLGKHSLLLENLARTLDFYVLFARPINDFLNNLARTFCSEMTIFVDLCYLILYFFNYNSQNLIDPMHAQLVLQSSPAGCSFKELLHYLQIIDSGTFSKYDYGPKKNLKYYGEKKPPLYNLSQITSPMSLFSAKGDLLVPQKGARVLAKMLPNLESLYIVPNEDFNHVDFIFSSVTKELVNKPIYELFVKYINKD</sequence>
<evidence type="ECO:0000259" key="10">
    <source>
        <dbReference type="Pfam" id="PF00561"/>
    </source>
</evidence>
<comment type="similarity">
    <text evidence="1 7">Belongs to the AB hydrolase superfamily. Lipase family.</text>
</comment>